<feature type="non-terminal residue" evidence="2">
    <location>
        <position position="197"/>
    </location>
</feature>
<sequence length="197" mass="21471">MHADQIPAGGRLGVSNTGFYGVAARPSTKYTGSLFVKAASPWSVIRVSLEKPDGTVLASKDIKDVTTTWTQRAFTFTTPSTIAVSTDNRIVVSLLNTCRKCAALSGDVWVTQVSLFPPTFKNRPNGVREDLGQKLAAMKLGLFRVPGGNYLEGNTLDTRFAWKNTIGPVWQRPGHQNTAWGYWSSDGFGIGDYLRLA</sequence>
<organism evidence="2 3">
    <name type="scientific">Kibdelosporangium lantanae</name>
    <dbReference type="NCBI Taxonomy" id="1497396"/>
    <lineage>
        <taxon>Bacteria</taxon>
        <taxon>Bacillati</taxon>
        <taxon>Actinomycetota</taxon>
        <taxon>Actinomycetes</taxon>
        <taxon>Pseudonocardiales</taxon>
        <taxon>Pseudonocardiaceae</taxon>
        <taxon>Kibdelosporangium</taxon>
    </lineage>
</organism>
<name>A0ABW3MNY1_9PSEU</name>
<comment type="caution">
    <text evidence="2">The sequence shown here is derived from an EMBL/GenBank/DDBJ whole genome shotgun (WGS) entry which is preliminary data.</text>
</comment>
<keyword evidence="3" id="KW-1185">Reference proteome</keyword>
<dbReference type="Gene3D" id="3.20.20.80">
    <property type="entry name" value="Glycosidases"/>
    <property type="match status" value="1"/>
</dbReference>
<dbReference type="InterPro" id="IPR051563">
    <property type="entry name" value="Glycosyl_Hydrolase_51"/>
</dbReference>
<dbReference type="Gene3D" id="2.60.120.260">
    <property type="entry name" value="Galactose-binding domain-like"/>
    <property type="match status" value="1"/>
</dbReference>
<reference evidence="3" key="1">
    <citation type="journal article" date="2019" name="Int. J. Syst. Evol. Microbiol.">
        <title>The Global Catalogue of Microorganisms (GCM) 10K type strain sequencing project: providing services to taxonomists for standard genome sequencing and annotation.</title>
        <authorList>
            <consortium name="The Broad Institute Genomics Platform"/>
            <consortium name="The Broad Institute Genome Sequencing Center for Infectious Disease"/>
            <person name="Wu L."/>
            <person name="Ma J."/>
        </authorList>
    </citation>
    <scope>NUCLEOTIDE SEQUENCE [LARGE SCALE GENOMIC DNA]</scope>
    <source>
        <strain evidence="3">JCM 31486</strain>
    </source>
</reference>
<dbReference type="Pfam" id="PF22848">
    <property type="entry name" value="ASD1_dom"/>
    <property type="match status" value="1"/>
</dbReference>
<dbReference type="SUPFAM" id="SSF51445">
    <property type="entry name" value="(Trans)glycosidases"/>
    <property type="match status" value="1"/>
</dbReference>
<protein>
    <submittedName>
        <fullName evidence="2">Alpha-N-arabinofuranosidase</fullName>
    </submittedName>
</protein>
<accession>A0ABW3MNY1</accession>
<dbReference type="EMBL" id="JBHTIS010003798">
    <property type="protein sequence ID" value="MFD1051697.1"/>
    <property type="molecule type" value="Genomic_DNA"/>
</dbReference>
<dbReference type="InterPro" id="IPR017853">
    <property type="entry name" value="GH"/>
</dbReference>
<dbReference type="Proteomes" id="UP001597045">
    <property type="component" value="Unassembled WGS sequence"/>
</dbReference>
<evidence type="ECO:0000313" key="3">
    <source>
        <dbReference type="Proteomes" id="UP001597045"/>
    </source>
</evidence>
<dbReference type="InterPro" id="IPR055235">
    <property type="entry name" value="ASD1_cat"/>
</dbReference>
<gene>
    <name evidence="2" type="ORF">ACFQ1S_42155</name>
</gene>
<evidence type="ECO:0000259" key="1">
    <source>
        <dbReference type="Pfam" id="PF22848"/>
    </source>
</evidence>
<evidence type="ECO:0000313" key="2">
    <source>
        <dbReference type="EMBL" id="MFD1051697.1"/>
    </source>
</evidence>
<feature type="domain" description="Alpha-L-arabinofuranosidase 1 catalytic" evidence="1">
    <location>
        <begin position="135"/>
        <end position="196"/>
    </location>
</feature>
<proteinExistence type="predicted"/>
<dbReference type="PANTHER" id="PTHR31776:SF0">
    <property type="entry name" value="ALPHA-L-ARABINOFURANOSIDASE 1"/>
    <property type="match status" value="1"/>
</dbReference>
<dbReference type="PANTHER" id="PTHR31776">
    <property type="entry name" value="ALPHA-L-ARABINOFURANOSIDASE 1"/>
    <property type="match status" value="1"/>
</dbReference>